<evidence type="ECO:0000259" key="4">
    <source>
        <dbReference type="Pfam" id="PF10342"/>
    </source>
</evidence>
<feature type="chain" id="PRO_5023025527" description="Yeast cell wall synthesis Kre9/Knh1-like N-terminal domain-containing protein" evidence="3">
    <location>
        <begin position="17"/>
        <end position="196"/>
    </location>
</feature>
<feature type="signal peptide" evidence="3">
    <location>
        <begin position="1"/>
        <end position="16"/>
    </location>
</feature>
<dbReference type="Proteomes" id="UP000313359">
    <property type="component" value="Unassembled WGS sequence"/>
</dbReference>
<evidence type="ECO:0000313" key="5">
    <source>
        <dbReference type="EMBL" id="RPD66757.1"/>
    </source>
</evidence>
<dbReference type="AlphaFoldDB" id="A0A5C2SUG7"/>
<dbReference type="PANTHER" id="PTHR35185:SF1">
    <property type="entry name" value="UPF0619 GPI-ANCHORED MEMBRANE PROTEIN C1322.10"/>
    <property type="match status" value="1"/>
</dbReference>
<evidence type="ECO:0000256" key="1">
    <source>
        <dbReference type="ARBA" id="ARBA00022729"/>
    </source>
</evidence>
<reference evidence="5" key="1">
    <citation type="journal article" date="2018" name="Genome Biol. Evol.">
        <title>Genomics and development of Lentinus tigrinus, a white-rot wood-decaying mushroom with dimorphic fruiting bodies.</title>
        <authorList>
            <person name="Wu B."/>
            <person name="Xu Z."/>
            <person name="Knudson A."/>
            <person name="Carlson A."/>
            <person name="Chen N."/>
            <person name="Kovaka S."/>
            <person name="LaButti K."/>
            <person name="Lipzen A."/>
            <person name="Pennachio C."/>
            <person name="Riley R."/>
            <person name="Schakwitz W."/>
            <person name="Umezawa K."/>
            <person name="Ohm R.A."/>
            <person name="Grigoriev I.V."/>
            <person name="Nagy L.G."/>
            <person name="Gibbons J."/>
            <person name="Hibbett D."/>
        </authorList>
    </citation>
    <scope>NUCLEOTIDE SEQUENCE [LARGE SCALE GENOMIC DNA]</scope>
    <source>
        <strain evidence="5">ALCF2SS1-6</strain>
    </source>
</reference>
<dbReference type="Pfam" id="PF10342">
    <property type="entry name" value="Kre9_KNH"/>
    <property type="match status" value="1"/>
</dbReference>
<dbReference type="STRING" id="1328759.A0A5C2SUG7"/>
<dbReference type="InterPro" id="IPR052479">
    <property type="entry name" value="GPI-anchor_Adhesion_Reg"/>
</dbReference>
<accession>A0A5C2SUG7</accession>
<keyword evidence="1 3" id="KW-0732">Signal</keyword>
<protein>
    <recommendedName>
        <fullName evidence="4">Yeast cell wall synthesis Kre9/Knh1-like N-terminal domain-containing protein</fullName>
    </recommendedName>
</protein>
<gene>
    <name evidence="5" type="ORF">L227DRAFT_605209</name>
</gene>
<name>A0A5C2SUG7_9APHY</name>
<dbReference type="PANTHER" id="PTHR35185">
    <property type="entry name" value="SERINE/THREONINE-RICH PROTEIN ADG2-RELATED"/>
    <property type="match status" value="1"/>
</dbReference>
<proteinExistence type="predicted"/>
<dbReference type="EMBL" id="ML122250">
    <property type="protein sequence ID" value="RPD66757.1"/>
    <property type="molecule type" value="Genomic_DNA"/>
</dbReference>
<feature type="domain" description="Yeast cell wall synthesis Kre9/Knh1-like N-terminal" evidence="4">
    <location>
        <begin position="21"/>
        <end position="114"/>
    </location>
</feature>
<dbReference type="InterPro" id="IPR018466">
    <property type="entry name" value="Kre9/Knh1-like_N"/>
</dbReference>
<organism evidence="5 6">
    <name type="scientific">Lentinus tigrinus ALCF2SS1-6</name>
    <dbReference type="NCBI Taxonomy" id="1328759"/>
    <lineage>
        <taxon>Eukaryota</taxon>
        <taxon>Fungi</taxon>
        <taxon>Dikarya</taxon>
        <taxon>Basidiomycota</taxon>
        <taxon>Agaricomycotina</taxon>
        <taxon>Agaricomycetes</taxon>
        <taxon>Polyporales</taxon>
        <taxon>Polyporaceae</taxon>
        <taxon>Lentinus</taxon>
    </lineage>
</organism>
<sequence>MRSVATLLAFAASALAYQVTQPTNATGWTLTGPNVVAWDKVSTDRANFTIVLVNQAVYPPTSQVLAALVDGTKGSMTVNPPSEGWKAGSGFQVNLVQDSENLNSILAQSNQFTISQASSSLSATTTGSVTQGSSVLTVTPTGSTATVATTGSTTDALNPTSSDTSTTPTGSNGASASMGMQAGLFAGLALLGAFLA</sequence>
<evidence type="ECO:0000256" key="2">
    <source>
        <dbReference type="SAM" id="MobiDB-lite"/>
    </source>
</evidence>
<evidence type="ECO:0000256" key="3">
    <source>
        <dbReference type="SAM" id="SignalP"/>
    </source>
</evidence>
<feature type="region of interest" description="Disordered" evidence="2">
    <location>
        <begin position="143"/>
        <end position="174"/>
    </location>
</feature>
<evidence type="ECO:0000313" key="6">
    <source>
        <dbReference type="Proteomes" id="UP000313359"/>
    </source>
</evidence>
<keyword evidence="6" id="KW-1185">Reference proteome</keyword>
<feature type="compositionally biased region" description="Low complexity" evidence="2">
    <location>
        <begin position="143"/>
        <end position="173"/>
    </location>
</feature>
<dbReference type="OrthoDB" id="5316007at2759"/>